<proteinExistence type="predicted"/>
<organism evidence="1">
    <name type="scientific">Siphoviridae sp. ctneY2</name>
    <dbReference type="NCBI Taxonomy" id="2825664"/>
    <lineage>
        <taxon>Viruses</taxon>
        <taxon>Duplodnaviria</taxon>
        <taxon>Heunggongvirae</taxon>
        <taxon>Uroviricota</taxon>
        <taxon>Caudoviricetes</taxon>
    </lineage>
</organism>
<dbReference type="EMBL" id="BK016210">
    <property type="protein sequence ID" value="DAG02480.1"/>
    <property type="molecule type" value="Genomic_DNA"/>
</dbReference>
<evidence type="ECO:0008006" key="2">
    <source>
        <dbReference type="Google" id="ProtNLM"/>
    </source>
</evidence>
<sequence length="133" mass="15185">MTDLQKEQIKTLRLQGIGYVKIGEMLGISDNTVRSFCRRNGLGDAAKNTVACKHCGKLIKIIPKQKPRKFCSDACRTAWWNSHPDCVDRKAVYAYTCAHCGKPFTAYGNKERKYCSHNCYISDRFGEEREARD</sequence>
<evidence type="ECO:0000313" key="1">
    <source>
        <dbReference type="EMBL" id="DAG02480.1"/>
    </source>
</evidence>
<dbReference type="Gene3D" id="1.10.10.60">
    <property type="entry name" value="Homeodomain-like"/>
    <property type="match status" value="1"/>
</dbReference>
<protein>
    <recommendedName>
        <fullName evidence="2">RNA polymerase subunit sigma-70</fullName>
    </recommendedName>
</protein>
<accession>A0A8S5V700</accession>
<reference evidence="1" key="1">
    <citation type="journal article" date="2021" name="Proc. Natl. Acad. Sci. U.S.A.">
        <title>A Catalog of Tens of Thousands of Viruses from Human Metagenomes Reveals Hidden Associations with Chronic Diseases.</title>
        <authorList>
            <person name="Tisza M.J."/>
            <person name="Buck C.B."/>
        </authorList>
    </citation>
    <scope>NUCLEOTIDE SEQUENCE</scope>
    <source>
        <strain evidence="1">CtneY2</strain>
    </source>
</reference>
<name>A0A8S5V700_9CAUD</name>